<dbReference type="InterPro" id="IPR012935">
    <property type="entry name" value="NuBaID_N"/>
</dbReference>
<feature type="compositionally biased region" description="Polar residues" evidence="3">
    <location>
        <begin position="374"/>
        <end position="394"/>
    </location>
</feature>
<proteinExistence type="predicted"/>
<evidence type="ECO:0000313" key="5">
    <source>
        <dbReference type="EMBL" id="KAJ8752395.1"/>
    </source>
</evidence>
<feature type="region of interest" description="Disordered" evidence="3">
    <location>
        <begin position="1"/>
        <end position="33"/>
    </location>
</feature>
<dbReference type="AlphaFoldDB" id="A0AAV8SJJ5"/>
<gene>
    <name evidence="5" type="ORF">K2173_004031</name>
</gene>
<evidence type="ECO:0000313" key="6">
    <source>
        <dbReference type="Proteomes" id="UP001159364"/>
    </source>
</evidence>
<dbReference type="Proteomes" id="UP001159364">
    <property type="component" value="Linkage Group LG10"/>
</dbReference>
<evidence type="ECO:0000256" key="1">
    <source>
        <dbReference type="ARBA" id="ARBA00004123"/>
    </source>
</evidence>
<keyword evidence="6" id="KW-1185">Reference proteome</keyword>
<dbReference type="PANTHER" id="PTHR15835:SF6">
    <property type="entry name" value="ZINC FINGER C3HC-TYPE PROTEIN 1"/>
    <property type="match status" value="1"/>
</dbReference>
<dbReference type="Pfam" id="PF07967">
    <property type="entry name" value="zf-C3HC"/>
    <property type="match status" value="1"/>
</dbReference>
<keyword evidence="2" id="KW-0539">Nucleus</keyword>
<comment type="caution">
    <text evidence="5">The sequence shown here is derived from an EMBL/GenBank/DDBJ whole genome shotgun (WGS) entry which is preliminary data.</text>
</comment>
<feature type="region of interest" description="Disordered" evidence="3">
    <location>
        <begin position="542"/>
        <end position="564"/>
    </location>
</feature>
<feature type="domain" description="C3HC-type" evidence="4">
    <location>
        <begin position="70"/>
        <end position="194"/>
    </location>
</feature>
<comment type="subcellular location">
    <subcellularLocation>
        <location evidence="1">Nucleus</location>
    </subcellularLocation>
</comment>
<evidence type="ECO:0000256" key="2">
    <source>
        <dbReference type="ARBA" id="ARBA00023242"/>
    </source>
</evidence>
<dbReference type="PANTHER" id="PTHR15835">
    <property type="entry name" value="NUCLEAR-INTERACTING PARTNER OF ALK"/>
    <property type="match status" value="1"/>
</dbReference>
<sequence>MADEDPEKRFHSIMDKLFKSQPPSSSSGLQLSRGIKRANPESALALVEPKTTTLTRRRGDGNDDSAVCRPWDRGDLMRRLSTFKSMSWFAKPKVVSAVNCARRGWINVDMDIIACETCGARLLFSTPSSWTQQQVEKAALVFSLKLDNGHKLLCPWIDNACEERLAEFPPISPPVLVDKFQQRSSALLRLFSLPVISSSAIEYMKSPQLEEFLMQSPVVEYGRTFQTESLGSELEMNSVDNYYKALKLISLCGWELRSLPYLVDCNDKKQTVKDGVILSVSDCVTVGNNSIISVHHTASNETMETNEESGAPGVSQADPNSVVLDCRLCGASVGLWTFSTVSRPVELFRLVGYAEASGKINSGEDTGSDRRTGSVPSASNGSLSSFEQPSNLNMTIAGGPPPTKQDFKATISLPVVGQSLRARFSLDSKFKDWKYYNAGKSKYSGNKNTNLSLEEKKNAGSNASSQFYEPAALGLLESKTGDQGQCNIERNDQPGIQDSAIECPAPNVAGIAQTLDQSGNLFEHAKTVERIDSAQGVFDSSQVSVSSVGDQDTDISDANGRNSDNDASMMLASYLSRIPETEISGKDVSLNIYSKEDGTSSDIQNRSVEKEQLTEGIKDTTPVRGEIAADGTGAALRQQSLDNAMEFDPIRQHRHFCPWIVTSSSGAPGWEQTLSALLRLKEHSHSPSIKSHASSTSLIKVDDPITSVRMLFKSPSTKKMKPTC</sequence>
<dbReference type="EMBL" id="JAIWQS010000010">
    <property type="protein sequence ID" value="KAJ8752395.1"/>
    <property type="molecule type" value="Genomic_DNA"/>
</dbReference>
<feature type="region of interest" description="Disordered" evidence="3">
    <location>
        <begin position="297"/>
        <end position="316"/>
    </location>
</feature>
<feature type="compositionally biased region" description="Basic and acidic residues" evidence="3">
    <location>
        <begin position="1"/>
        <end position="18"/>
    </location>
</feature>
<organism evidence="5 6">
    <name type="scientific">Erythroxylum novogranatense</name>
    <dbReference type="NCBI Taxonomy" id="1862640"/>
    <lineage>
        <taxon>Eukaryota</taxon>
        <taxon>Viridiplantae</taxon>
        <taxon>Streptophyta</taxon>
        <taxon>Embryophyta</taxon>
        <taxon>Tracheophyta</taxon>
        <taxon>Spermatophyta</taxon>
        <taxon>Magnoliopsida</taxon>
        <taxon>eudicotyledons</taxon>
        <taxon>Gunneridae</taxon>
        <taxon>Pentapetalae</taxon>
        <taxon>rosids</taxon>
        <taxon>fabids</taxon>
        <taxon>Malpighiales</taxon>
        <taxon>Erythroxylaceae</taxon>
        <taxon>Erythroxylum</taxon>
    </lineage>
</organism>
<feature type="region of interest" description="Disordered" evidence="3">
    <location>
        <begin position="359"/>
        <end position="405"/>
    </location>
</feature>
<reference evidence="5 6" key="1">
    <citation type="submission" date="2021-09" db="EMBL/GenBank/DDBJ databases">
        <title>Genomic insights and catalytic innovation underlie evolution of tropane alkaloids biosynthesis.</title>
        <authorList>
            <person name="Wang Y.-J."/>
            <person name="Tian T."/>
            <person name="Huang J.-P."/>
            <person name="Huang S.-X."/>
        </authorList>
    </citation>
    <scope>NUCLEOTIDE SEQUENCE [LARGE SCALE GENOMIC DNA]</scope>
    <source>
        <strain evidence="5">KIB-2018</strain>
        <tissue evidence="5">Leaf</tissue>
    </source>
</reference>
<protein>
    <recommendedName>
        <fullName evidence="4">C3HC-type domain-containing protein</fullName>
    </recommendedName>
</protein>
<evidence type="ECO:0000256" key="3">
    <source>
        <dbReference type="SAM" id="MobiDB-lite"/>
    </source>
</evidence>
<name>A0AAV8SJJ5_9ROSI</name>
<dbReference type="GO" id="GO:0005634">
    <property type="term" value="C:nucleus"/>
    <property type="evidence" value="ECO:0007669"/>
    <property type="project" value="UniProtKB-SubCell"/>
</dbReference>
<feature type="compositionally biased region" description="Low complexity" evidence="3">
    <location>
        <begin position="20"/>
        <end position="33"/>
    </location>
</feature>
<dbReference type="GO" id="GO:0008270">
    <property type="term" value="F:zinc ion binding"/>
    <property type="evidence" value="ECO:0007669"/>
    <property type="project" value="InterPro"/>
</dbReference>
<evidence type="ECO:0000259" key="4">
    <source>
        <dbReference type="Pfam" id="PF07967"/>
    </source>
</evidence>
<accession>A0AAV8SJJ5</accession>